<keyword evidence="1" id="KW-0175">Coiled coil</keyword>
<feature type="compositionally biased region" description="Acidic residues" evidence="2">
    <location>
        <begin position="169"/>
        <end position="182"/>
    </location>
</feature>
<dbReference type="PANTHER" id="PTHR45703:SF37">
    <property type="entry name" value="DYNEINS HEAVY CHAIN"/>
    <property type="match status" value="1"/>
</dbReference>
<dbReference type="InterPro" id="IPR026983">
    <property type="entry name" value="DHC"/>
</dbReference>
<keyword evidence="5" id="KW-1185">Reference proteome</keyword>
<dbReference type="Gene3D" id="1.20.920.60">
    <property type="match status" value="1"/>
</dbReference>
<sequence>MNQGELIEQYESSEELNVPDEFSEDAFDDIGYDEQSDRYVPRDSISSRGGGAARRGTDRKIPATYISRSKRASNSQHNDPNSKNDISKEKEAKMYKEDDANEPSQDLKSESVISEYVSEKIVYLESDIEREEVNANKLQKHPGDSERNKQIEEYLDIAQDDYINRDEYENQSEVEPEPEPENQSENQSGHENDLPDLSEEQQKMYDELEKNKQELLARKEELETQIDELSMELDNAFPIDQHPSAALQDVDPKFLTELKSLAAPPSTVKEVGSGVMICFQAPTDWNSFKKMASDRNRFMALLRNYDSVHMDEKVLESLDDHIETHDLANIPGIKKKSLGAAVLAKWLVSVSHSGHINQNLREPRERKEQLTTEHAQIVYDLERIEETQAHILGIRDTSDLRNAGLQTIYEGGRHYLHYESVGDDGNPQTITQEFIADFYPELQMDHPNEVSQNEMSEDRDIGQESLFYISNEIKKKDQSKKFVLWETNEIRNHWEEMDIKGKKQLKDSNQNQWAYDGDDKLPSTVDSIKHKKRATKLPTIVQDYDELRVPKKDHYINNVFHQSALQDRLEQKKRQKKAPNSHATFSKPDESIKTSAVRDLKLNASNNQEAQGSRANQPNTIKAAGRPIFGGTSSSSSISSNIDMGRARTFYSSNIF</sequence>
<feature type="compositionally biased region" description="Acidic residues" evidence="2">
    <location>
        <begin position="11"/>
        <end position="34"/>
    </location>
</feature>
<reference evidence="4" key="1">
    <citation type="submission" date="2023-07" db="EMBL/GenBank/DDBJ databases">
        <authorList>
            <consortium name="AG Swart"/>
            <person name="Singh M."/>
            <person name="Singh A."/>
            <person name="Seah K."/>
            <person name="Emmerich C."/>
        </authorList>
    </citation>
    <scope>NUCLEOTIDE SEQUENCE</scope>
    <source>
        <strain evidence="4">DP1</strain>
    </source>
</reference>
<evidence type="ECO:0000313" key="5">
    <source>
        <dbReference type="Proteomes" id="UP001295684"/>
    </source>
</evidence>
<dbReference type="GO" id="GO:0045505">
    <property type="term" value="F:dynein intermediate chain binding"/>
    <property type="evidence" value="ECO:0007669"/>
    <property type="project" value="InterPro"/>
</dbReference>
<feature type="coiled-coil region" evidence="1">
    <location>
        <begin position="198"/>
        <end position="232"/>
    </location>
</feature>
<evidence type="ECO:0000313" key="4">
    <source>
        <dbReference type="EMBL" id="CAI2385733.1"/>
    </source>
</evidence>
<dbReference type="InterPro" id="IPR024743">
    <property type="entry name" value="Dynein_HC_stalk"/>
</dbReference>
<dbReference type="GO" id="GO:0030286">
    <property type="term" value="C:dynein complex"/>
    <property type="evidence" value="ECO:0007669"/>
    <property type="project" value="InterPro"/>
</dbReference>
<feature type="region of interest" description="Disordered" evidence="2">
    <location>
        <begin position="566"/>
        <end position="594"/>
    </location>
</feature>
<dbReference type="PANTHER" id="PTHR45703">
    <property type="entry name" value="DYNEIN HEAVY CHAIN"/>
    <property type="match status" value="1"/>
</dbReference>
<dbReference type="AlphaFoldDB" id="A0AAD2DAM8"/>
<name>A0AAD2DAM8_EUPCR</name>
<dbReference type="GO" id="GO:0007018">
    <property type="term" value="P:microtubule-based movement"/>
    <property type="evidence" value="ECO:0007669"/>
    <property type="project" value="InterPro"/>
</dbReference>
<proteinExistence type="predicted"/>
<protein>
    <recommendedName>
        <fullName evidence="3">Dynein heavy chain coiled coil stalk domain-containing protein</fullName>
    </recommendedName>
</protein>
<evidence type="ECO:0000259" key="3">
    <source>
        <dbReference type="Pfam" id="PF12777"/>
    </source>
</evidence>
<gene>
    <name evidence="4" type="ORF">ECRASSUSDP1_LOCUS27315</name>
</gene>
<dbReference type="Proteomes" id="UP001295684">
    <property type="component" value="Unassembled WGS sequence"/>
</dbReference>
<feature type="domain" description="Dynein heavy chain coiled coil stalk" evidence="3">
    <location>
        <begin position="204"/>
        <end position="391"/>
    </location>
</feature>
<organism evidence="4 5">
    <name type="scientific">Euplotes crassus</name>
    <dbReference type="NCBI Taxonomy" id="5936"/>
    <lineage>
        <taxon>Eukaryota</taxon>
        <taxon>Sar</taxon>
        <taxon>Alveolata</taxon>
        <taxon>Ciliophora</taxon>
        <taxon>Intramacronucleata</taxon>
        <taxon>Spirotrichea</taxon>
        <taxon>Hypotrichia</taxon>
        <taxon>Euplotida</taxon>
        <taxon>Euplotidae</taxon>
        <taxon>Moneuplotes</taxon>
    </lineage>
</organism>
<accession>A0AAD2DAM8</accession>
<dbReference type="Pfam" id="PF12777">
    <property type="entry name" value="MT"/>
    <property type="match status" value="1"/>
</dbReference>
<evidence type="ECO:0000256" key="1">
    <source>
        <dbReference type="SAM" id="Coils"/>
    </source>
</evidence>
<feature type="compositionally biased region" description="Polar residues" evidence="2">
    <location>
        <begin position="606"/>
        <end position="620"/>
    </location>
</feature>
<feature type="compositionally biased region" description="Basic and acidic residues" evidence="2">
    <location>
        <begin position="141"/>
        <end position="152"/>
    </location>
</feature>
<comment type="caution">
    <text evidence="4">The sequence shown here is derived from an EMBL/GenBank/DDBJ whole genome shotgun (WGS) entry which is preliminary data.</text>
</comment>
<feature type="compositionally biased region" description="Basic and acidic residues" evidence="2">
    <location>
        <begin position="80"/>
        <end position="98"/>
    </location>
</feature>
<feature type="region of interest" description="Disordered" evidence="2">
    <location>
        <begin position="134"/>
        <end position="195"/>
    </location>
</feature>
<dbReference type="EMBL" id="CAMPGE010028182">
    <property type="protein sequence ID" value="CAI2385733.1"/>
    <property type="molecule type" value="Genomic_DNA"/>
</dbReference>
<dbReference type="GO" id="GO:0051959">
    <property type="term" value="F:dynein light intermediate chain binding"/>
    <property type="evidence" value="ECO:0007669"/>
    <property type="project" value="InterPro"/>
</dbReference>
<feature type="region of interest" description="Disordered" evidence="2">
    <location>
        <begin position="606"/>
        <end position="640"/>
    </location>
</feature>
<evidence type="ECO:0000256" key="2">
    <source>
        <dbReference type="SAM" id="MobiDB-lite"/>
    </source>
</evidence>
<feature type="region of interest" description="Disordered" evidence="2">
    <location>
        <begin position="1"/>
        <end position="112"/>
    </location>
</feature>